<sequence>MESCLAVEREIDKVLSKFGTLSEHTKSTLSELIAYVQEMYRELGELPADADVTTSHGIALTQCAQKIKDVSSSLATEHRDLHGTVSKVGKAIDKNFVPDFWATSSEEVFEGSDKKTALNQVIGEHLLRQGMLDIAEELSREARLESAQKEPFAELNNVLDALKRRDLGPALAWVTQHELQGTALHFQLHRLHLVGLLQRGAAAEAIAYSRAHLAPLARQHERDLQVLMGSLAFLRVPGGLARSPYAFLLEPSLWSDTCEAFTRDACALLGLSVRSPLAVCVEAGSLALPALLNIKQVMLQRQVAGVWSTRDELPIEIRLGCQFHSVFACPILRQQSSDANPPMRLVCGHVISRDALHKLASGSKLKCPYCPVEQNPSDARLIHF</sequence>
<dbReference type="PROSITE" id="PS51867">
    <property type="entry name" value="ZF_RING_GID"/>
    <property type="match status" value="1"/>
</dbReference>
<dbReference type="SUPFAM" id="SSF57850">
    <property type="entry name" value="RING/U-box"/>
    <property type="match status" value="1"/>
</dbReference>
<protein>
    <submittedName>
        <fullName evidence="9">Putative e3 ubiquitin ligase</fullName>
    </submittedName>
</protein>
<dbReference type="InterPro" id="IPR024964">
    <property type="entry name" value="CTLH/CRA"/>
</dbReference>
<evidence type="ECO:0000256" key="3">
    <source>
        <dbReference type="ARBA" id="ARBA00022723"/>
    </source>
</evidence>
<dbReference type="InterPro" id="IPR006595">
    <property type="entry name" value="CTLH_C"/>
</dbReference>
<dbReference type="GO" id="GO:0005737">
    <property type="term" value="C:cytoplasm"/>
    <property type="evidence" value="ECO:0007669"/>
    <property type="project" value="UniProtKB-SubCell"/>
</dbReference>
<keyword evidence="4 6" id="KW-0863">Zinc-finger</keyword>
<keyword evidence="9" id="KW-0436">Ligase</keyword>
<dbReference type="SMART" id="SM00757">
    <property type="entry name" value="CRA"/>
    <property type="match status" value="1"/>
</dbReference>
<dbReference type="InterPro" id="IPR045098">
    <property type="entry name" value="Fyv10_fam"/>
</dbReference>
<reference evidence="9" key="1">
    <citation type="submission" date="2014-03" db="EMBL/GenBank/DDBJ databases">
        <title>The sialotranscriptome of Amblyomma triste, Amblyomma parvum and Amblyomma cajennense ticks, uncovered by 454-based RNA-seq.</title>
        <authorList>
            <person name="Garcia G.R."/>
            <person name="Gardinassi L.G."/>
            <person name="Ribeiro J.M."/>
            <person name="Anatriello E."/>
            <person name="Ferreira B.R."/>
            <person name="Moreira H.N."/>
            <person name="Mafra C."/>
            <person name="Olegario M.M."/>
            <person name="Szabo P.J."/>
            <person name="Miranda-Santos I.K."/>
            <person name="Maruyama S.R."/>
        </authorList>
    </citation>
    <scope>NUCLEOTIDE SEQUENCE</scope>
    <source>
        <strain evidence="9">Mato Grasso do Sul</strain>
        <tissue evidence="9">Salivary glands</tissue>
    </source>
</reference>
<dbReference type="SMART" id="SM00668">
    <property type="entry name" value="CTLH"/>
    <property type="match status" value="1"/>
</dbReference>
<dbReference type="InterPro" id="IPR044063">
    <property type="entry name" value="ZF_RING_GID"/>
</dbReference>
<dbReference type="Pfam" id="PF10607">
    <property type="entry name" value="CTLH"/>
    <property type="match status" value="1"/>
</dbReference>
<evidence type="ECO:0000313" key="9">
    <source>
        <dbReference type="EMBL" id="JAC34056.1"/>
    </source>
</evidence>
<dbReference type="InterPro" id="IPR006594">
    <property type="entry name" value="LisH"/>
</dbReference>
<keyword evidence="5" id="KW-0862">Zinc</keyword>
<feature type="domain" description="RING-Gid-type" evidence="8">
    <location>
        <begin position="329"/>
        <end position="370"/>
    </location>
</feature>
<evidence type="ECO:0000256" key="1">
    <source>
        <dbReference type="ARBA" id="ARBA00004496"/>
    </source>
</evidence>
<evidence type="ECO:0000256" key="5">
    <source>
        <dbReference type="ARBA" id="ARBA00022833"/>
    </source>
</evidence>
<dbReference type="SMART" id="SM00667">
    <property type="entry name" value="LisH"/>
    <property type="match status" value="1"/>
</dbReference>
<dbReference type="GO" id="GO:0016874">
    <property type="term" value="F:ligase activity"/>
    <property type="evidence" value="ECO:0007669"/>
    <property type="project" value="UniProtKB-KW"/>
</dbReference>
<evidence type="ECO:0000256" key="6">
    <source>
        <dbReference type="PROSITE-ProRule" id="PRU01215"/>
    </source>
</evidence>
<dbReference type="FunFam" id="3.30.40.10:FF:000143">
    <property type="entry name" value="Regulator of gluconeogenesis Rmd5"/>
    <property type="match status" value="1"/>
</dbReference>
<dbReference type="GO" id="GO:0008270">
    <property type="term" value="F:zinc ion binding"/>
    <property type="evidence" value="ECO:0007669"/>
    <property type="project" value="UniProtKB-KW"/>
</dbReference>
<feature type="domain" description="CTLH" evidence="7">
    <location>
        <begin position="151"/>
        <end position="204"/>
    </location>
</feature>
<dbReference type="InterPro" id="IPR027370">
    <property type="entry name" value="Znf-RING_euk"/>
</dbReference>
<proteinExistence type="evidence at transcript level"/>
<dbReference type="InterPro" id="IPR013144">
    <property type="entry name" value="CRA_dom"/>
</dbReference>
<dbReference type="PROSITE" id="PS50896">
    <property type="entry name" value="LISH"/>
    <property type="match status" value="1"/>
</dbReference>
<dbReference type="EMBL" id="GBBM01001362">
    <property type="protein sequence ID" value="JAC34056.1"/>
    <property type="molecule type" value="mRNA"/>
</dbReference>
<feature type="zinc finger region" description="RING-Gid-type" evidence="6">
    <location>
        <begin position="329"/>
        <end position="370"/>
    </location>
</feature>
<dbReference type="PANTHER" id="PTHR12170:SF3">
    <property type="entry name" value="GH10162P"/>
    <property type="match status" value="1"/>
</dbReference>
<dbReference type="AlphaFoldDB" id="A0A023GJJ2"/>
<accession>A0A023GJJ2</accession>
<dbReference type="GO" id="GO:0043161">
    <property type="term" value="P:proteasome-mediated ubiquitin-dependent protein catabolic process"/>
    <property type="evidence" value="ECO:0007669"/>
    <property type="project" value="InterPro"/>
</dbReference>
<dbReference type="GO" id="GO:0005634">
    <property type="term" value="C:nucleus"/>
    <property type="evidence" value="ECO:0007669"/>
    <property type="project" value="TreeGrafter"/>
</dbReference>
<evidence type="ECO:0000259" key="7">
    <source>
        <dbReference type="PROSITE" id="PS50897"/>
    </source>
</evidence>
<evidence type="ECO:0000256" key="4">
    <source>
        <dbReference type="ARBA" id="ARBA00022771"/>
    </source>
</evidence>
<organism evidence="9">
    <name type="scientific">Amblyomma triste</name>
    <name type="common">Neotropical tick</name>
    <dbReference type="NCBI Taxonomy" id="251400"/>
    <lineage>
        <taxon>Eukaryota</taxon>
        <taxon>Metazoa</taxon>
        <taxon>Ecdysozoa</taxon>
        <taxon>Arthropoda</taxon>
        <taxon>Chelicerata</taxon>
        <taxon>Arachnida</taxon>
        <taxon>Acari</taxon>
        <taxon>Parasitiformes</taxon>
        <taxon>Ixodida</taxon>
        <taxon>Ixodoidea</taxon>
        <taxon>Ixodidae</taxon>
        <taxon>Amblyomminae</taxon>
        <taxon>Amblyomma</taxon>
    </lineage>
</organism>
<name>A0A023GJJ2_AMBTT</name>
<dbReference type="GO" id="GO:0061630">
    <property type="term" value="F:ubiquitin protein ligase activity"/>
    <property type="evidence" value="ECO:0007669"/>
    <property type="project" value="InterPro"/>
</dbReference>
<evidence type="ECO:0000259" key="8">
    <source>
        <dbReference type="PROSITE" id="PS51867"/>
    </source>
</evidence>
<dbReference type="PANTHER" id="PTHR12170">
    <property type="entry name" value="MACROPHAGE ERYTHROBLAST ATTACHER-RELATED"/>
    <property type="match status" value="1"/>
</dbReference>
<evidence type="ECO:0000256" key="2">
    <source>
        <dbReference type="ARBA" id="ARBA00022490"/>
    </source>
</evidence>
<comment type="subcellular location">
    <subcellularLocation>
        <location evidence="1">Cytoplasm</location>
    </subcellularLocation>
</comment>
<keyword evidence="2" id="KW-0963">Cytoplasm</keyword>
<keyword evidence="3" id="KW-0479">Metal-binding</keyword>
<dbReference type="Pfam" id="PF13445">
    <property type="entry name" value="zf-RING_UBOX"/>
    <property type="match status" value="1"/>
</dbReference>
<dbReference type="PROSITE" id="PS50897">
    <property type="entry name" value="CTLH"/>
    <property type="match status" value="1"/>
</dbReference>
<dbReference type="GO" id="GO:0034657">
    <property type="term" value="C:GID complex"/>
    <property type="evidence" value="ECO:0007669"/>
    <property type="project" value="TreeGrafter"/>
</dbReference>